<dbReference type="GO" id="GO:0005576">
    <property type="term" value="C:extracellular region"/>
    <property type="evidence" value="ECO:0007669"/>
    <property type="project" value="UniProtKB-SubCell"/>
</dbReference>
<gene>
    <name evidence="11" type="ORF">CC80DRAFT_576295</name>
</gene>
<keyword evidence="5 10" id="KW-0964">Secreted</keyword>
<evidence type="ECO:0000256" key="8">
    <source>
        <dbReference type="ARBA" id="ARBA00023239"/>
    </source>
</evidence>
<dbReference type="PANTHER" id="PTHR33407:SF9">
    <property type="entry name" value="PECTATE LYASE F-RELATED"/>
    <property type="match status" value="1"/>
</dbReference>
<evidence type="ECO:0000256" key="6">
    <source>
        <dbReference type="ARBA" id="ARBA00022729"/>
    </source>
</evidence>
<dbReference type="Pfam" id="PF03211">
    <property type="entry name" value="Pectate_lyase"/>
    <property type="match status" value="1"/>
</dbReference>
<dbReference type="InterPro" id="IPR011050">
    <property type="entry name" value="Pectin_lyase_fold/virulence"/>
</dbReference>
<keyword evidence="7 10" id="KW-0106">Calcium</keyword>
<evidence type="ECO:0000313" key="12">
    <source>
        <dbReference type="Proteomes" id="UP000800035"/>
    </source>
</evidence>
<feature type="signal peptide" evidence="10">
    <location>
        <begin position="1"/>
        <end position="17"/>
    </location>
</feature>
<evidence type="ECO:0000256" key="10">
    <source>
        <dbReference type="RuleBase" id="RU367009"/>
    </source>
</evidence>
<comment type="catalytic activity">
    <reaction evidence="1 10">
        <text>Eliminative cleavage of (1-&gt;4)-alpha-D-galacturonan to give oligosaccharides with 4-deoxy-alpha-D-galact-4-enuronosyl groups at their non-reducing ends.</text>
        <dbReference type="EC" id="4.2.2.2"/>
    </reaction>
</comment>
<feature type="chain" id="PRO_5025715077" description="Pectate lyase" evidence="10">
    <location>
        <begin position="18"/>
        <end position="247"/>
    </location>
</feature>
<dbReference type="OrthoDB" id="441042at2759"/>
<keyword evidence="12" id="KW-1185">Reference proteome</keyword>
<dbReference type="SUPFAM" id="SSF51126">
    <property type="entry name" value="Pectin lyase-like"/>
    <property type="match status" value="1"/>
</dbReference>
<comment type="function">
    <text evidence="9 10">Pectinolytic enzyme consist of four classes of enzymes: pectin lyase, polygalacturonase, pectin methylesterase and rhamnogalacturonase. Among pectinolytic enzymes, pectin lyase is the most important in depolymerization of pectin, since it cleaves internal glycosidic bonds of highly methylated pectins. Favors pectate, the anion, over pectin, the methyl ester.</text>
</comment>
<dbReference type="Gene3D" id="2.160.20.10">
    <property type="entry name" value="Single-stranded right-handed beta-helix, Pectin lyase-like"/>
    <property type="match status" value="1"/>
</dbReference>
<dbReference type="GO" id="GO:0030570">
    <property type="term" value="F:pectate lyase activity"/>
    <property type="evidence" value="ECO:0007669"/>
    <property type="project" value="UniProtKB-UniRule"/>
</dbReference>
<dbReference type="Proteomes" id="UP000800035">
    <property type="component" value="Unassembled WGS sequence"/>
</dbReference>
<reference evidence="11" key="1">
    <citation type="journal article" date="2020" name="Stud. Mycol.">
        <title>101 Dothideomycetes genomes: a test case for predicting lifestyles and emergence of pathogens.</title>
        <authorList>
            <person name="Haridas S."/>
            <person name="Albert R."/>
            <person name="Binder M."/>
            <person name="Bloem J."/>
            <person name="Labutti K."/>
            <person name="Salamov A."/>
            <person name="Andreopoulos B."/>
            <person name="Baker S."/>
            <person name="Barry K."/>
            <person name="Bills G."/>
            <person name="Bluhm B."/>
            <person name="Cannon C."/>
            <person name="Castanera R."/>
            <person name="Culley D."/>
            <person name="Daum C."/>
            <person name="Ezra D."/>
            <person name="Gonzalez J."/>
            <person name="Henrissat B."/>
            <person name="Kuo A."/>
            <person name="Liang C."/>
            <person name="Lipzen A."/>
            <person name="Lutzoni F."/>
            <person name="Magnuson J."/>
            <person name="Mondo S."/>
            <person name="Nolan M."/>
            <person name="Ohm R."/>
            <person name="Pangilinan J."/>
            <person name="Park H.-J."/>
            <person name="Ramirez L."/>
            <person name="Alfaro M."/>
            <person name="Sun H."/>
            <person name="Tritt A."/>
            <person name="Yoshinaga Y."/>
            <person name="Zwiers L.-H."/>
            <person name="Turgeon B."/>
            <person name="Goodwin S."/>
            <person name="Spatafora J."/>
            <person name="Crous P."/>
            <person name="Grigoriev I."/>
        </authorList>
    </citation>
    <scope>NUCLEOTIDE SEQUENCE</scope>
    <source>
        <strain evidence="11">CBS 675.92</strain>
    </source>
</reference>
<evidence type="ECO:0000256" key="5">
    <source>
        <dbReference type="ARBA" id="ARBA00022525"/>
    </source>
</evidence>
<evidence type="ECO:0000256" key="4">
    <source>
        <dbReference type="ARBA" id="ARBA00006463"/>
    </source>
</evidence>
<dbReference type="EMBL" id="ML977021">
    <property type="protein sequence ID" value="KAF1950906.1"/>
    <property type="molecule type" value="Genomic_DNA"/>
</dbReference>
<organism evidence="11 12">
    <name type="scientific">Byssothecium circinans</name>
    <dbReference type="NCBI Taxonomy" id="147558"/>
    <lineage>
        <taxon>Eukaryota</taxon>
        <taxon>Fungi</taxon>
        <taxon>Dikarya</taxon>
        <taxon>Ascomycota</taxon>
        <taxon>Pezizomycotina</taxon>
        <taxon>Dothideomycetes</taxon>
        <taxon>Pleosporomycetidae</taxon>
        <taxon>Pleosporales</taxon>
        <taxon>Massarineae</taxon>
        <taxon>Massarinaceae</taxon>
        <taxon>Byssothecium</taxon>
    </lineage>
</organism>
<dbReference type="InterPro" id="IPR012334">
    <property type="entry name" value="Pectin_lyas_fold"/>
</dbReference>
<dbReference type="InterPro" id="IPR004898">
    <property type="entry name" value="Pectate_lyase_PlyH/PlyE-like"/>
</dbReference>
<evidence type="ECO:0000256" key="2">
    <source>
        <dbReference type="ARBA" id="ARBA00001913"/>
    </source>
</evidence>
<dbReference type="AlphaFoldDB" id="A0A6A5TJB9"/>
<comment type="subcellular location">
    <subcellularLocation>
        <location evidence="3 10">Secreted</location>
    </subcellularLocation>
</comment>
<dbReference type="GO" id="GO:0045490">
    <property type="term" value="P:pectin catabolic process"/>
    <property type="evidence" value="ECO:0007669"/>
    <property type="project" value="TreeGrafter"/>
</dbReference>
<accession>A0A6A5TJB9</accession>
<dbReference type="PANTHER" id="PTHR33407">
    <property type="entry name" value="PECTATE LYASE F-RELATED"/>
    <property type="match status" value="1"/>
</dbReference>
<name>A0A6A5TJB9_9PLEO</name>
<sequence length="247" mass="25740">MHSQALFAAVLAGLAAAQTNTNLQTVFPASTGTTNLPAARTLAAGEVLDGGMMKWDRSPSTCSEQFEGGDADAVFVLQDGATLSNVIIGPDNGEGVHCLGTCTLNNVWWVNVCEDAVTFKQTSGTSFVNGGGAQEAEDKVMQHNGAGTVAVKNFFAKNVGKVYRSCGNCRNQFARRSTFDNIKVEEGEVVAGVNGNFGDTTEIKNSCVLNSNICWLYQGVTSGEPTKTASAPDGQACATAGITTYGC</sequence>
<evidence type="ECO:0000256" key="1">
    <source>
        <dbReference type="ARBA" id="ARBA00000695"/>
    </source>
</evidence>
<comment type="cofactor">
    <cofactor evidence="2 10">
        <name>Ca(2+)</name>
        <dbReference type="ChEBI" id="CHEBI:29108"/>
    </cofactor>
</comment>
<dbReference type="EC" id="4.2.2.2" evidence="10"/>
<comment type="similarity">
    <text evidence="4 10">Belongs to the polysaccharide lyase 3 family.</text>
</comment>
<evidence type="ECO:0000256" key="7">
    <source>
        <dbReference type="ARBA" id="ARBA00022837"/>
    </source>
</evidence>
<evidence type="ECO:0000313" key="11">
    <source>
        <dbReference type="EMBL" id="KAF1950906.1"/>
    </source>
</evidence>
<evidence type="ECO:0000256" key="9">
    <source>
        <dbReference type="ARBA" id="ARBA00025679"/>
    </source>
</evidence>
<evidence type="ECO:0000256" key="3">
    <source>
        <dbReference type="ARBA" id="ARBA00004613"/>
    </source>
</evidence>
<keyword evidence="6 10" id="KW-0732">Signal</keyword>
<protein>
    <recommendedName>
        <fullName evidence="10">Pectate lyase</fullName>
        <ecNumber evidence="10">4.2.2.2</ecNumber>
    </recommendedName>
</protein>
<proteinExistence type="inferred from homology"/>
<keyword evidence="8 10" id="KW-0456">Lyase</keyword>